<dbReference type="Gene3D" id="3.10.290.10">
    <property type="entry name" value="RNA-binding S4 domain"/>
    <property type="match status" value="1"/>
</dbReference>
<dbReference type="RefSeq" id="WP_007228843.1">
    <property type="nucleotide sequence ID" value="NZ_SHNP01000004.1"/>
</dbReference>
<dbReference type="Proteomes" id="UP001143307">
    <property type="component" value="Unassembled WGS sequence"/>
</dbReference>
<keyword evidence="3" id="KW-1185">Reference proteome</keyword>
<evidence type="ECO:0000256" key="1">
    <source>
        <dbReference type="PROSITE-ProRule" id="PRU00182"/>
    </source>
</evidence>
<proteinExistence type="predicted"/>
<protein>
    <submittedName>
        <fullName evidence="2">RNA-binding S4 domain-containing protein</fullName>
    </submittedName>
</protein>
<evidence type="ECO:0000313" key="3">
    <source>
        <dbReference type="Proteomes" id="UP001143307"/>
    </source>
</evidence>
<dbReference type="Pfam" id="PF13275">
    <property type="entry name" value="S4_2"/>
    <property type="match status" value="1"/>
</dbReference>
<name>A0ABT3SWC4_9GAMM</name>
<reference evidence="2" key="1">
    <citation type="submission" date="2019-02" db="EMBL/GenBank/DDBJ databases">
        <authorList>
            <person name="Li S.-H."/>
        </authorList>
    </citation>
    <scope>NUCLEOTIDE SEQUENCE</scope>
    <source>
        <strain evidence="2">IMCC8485</strain>
    </source>
</reference>
<dbReference type="SUPFAM" id="SSF55174">
    <property type="entry name" value="Alpha-L RNA-binding motif"/>
    <property type="match status" value="1"/>
</dbReference>
<dbReference type="PROSITE" id="PS50889">
    <property type="entry name" value="S4"/>
    <property type="match status" value="1"/>
</dbReference>
<evidence type="ECO:0000313" key="2">
    <source>
        <dbReference type="EMBL" id="MCX2974291.1"/>
    </source>
</evidence>
<organism evidence="2 3">
    <name type="scientific">Candidatus Seongchinamella marina</name>
    <dbReference type="NCBI Taxonomy" id="2518990"/>
    <lineage>
        <taxon>Bacteria</taxon>
        <taxon>Pseudomonadati</taxon>
        <taxon>Pseudomonadota</taxon>
        <taxon>Gammaproteobacteria</taxon>
        <taxon>Cellvibrionales</taxon>
        <taxon>Halieaceae</taxon>
        <taxon>Seongchinamella</taxon>
    </lineage>
</organism>
<accession>A0ABT3SWC4</accession>
<dbReference type="EMBL" id="SHNP01000004">
    <property type="protein sequence ID" value="MCX2974291.1"/>
    <property type="molecule type" value="Genomic_DNA"/>
</dbReference>
<dbReference type="InterPro" id="IPR036986">
    <property type="entry name" value="S4_RNA-bd_sf"/>
</dbReference>
<dbReference type="CDD" id="cd00165">
    <property type="entry name" value="S4"/>
    <property type="match status" value="1"/>
</dbReference>
<comment type="caution">
    <text evidence="2">The sequence shown here is derived from an EMBL/GenBank/DDBJ whole genome shotgun (WGS) entry which is preliminary data.</text>
</comment>
<keyword evidence="1" id="KW-0694">RNA-binding</keyword>
<gene>
    <name evidence="2" type="ORF">EYC87_11925</name>
</gene>
<sequence length="70" mass="7629">MRDVLINHEPVELYKILKFEGLVASGGAAKSAIDGREVTVNGTTETRRRRKILAGDTISFNGESLRVSLA</sequence>